<organism evidence="2 3">
    <name type="scientific">Streptomyces netropsis</name>
    <name type="common">Streptoverticillium netropsis</name>
    <dbReference type="NCBI Taxonomy" id="55404"/>
    <lineage>
        <taxon>Bacteria</taxon>
        <taxon>Bacillati</taxon>
        <taxon>Actinomycetota</taxon>
        <taxon>Actinomycetes</taxon>
        <taxon>Kitasatosporales</taxon>
        <taxon>Streptomycetaceae</taxon>
        <taxon>Streptomyces</taxon>
    </lineage>
</organism>
<feature type="chain" id="PRO_5039553761" description="Secreted protein" evidence="1">
    <location>
        <begin position="24"/>
        <end position="301"/>
    </location>
</feature>
<dbReference type="Proteomes" id="UP000556436">
    <property type="component" value="Unassembled WGS sequence"/>
</dbReference>
<dbReference type="EMBL" id="JACHJG010000014">
    <property type="protein sequence ID" value="MBB4889596.1"/>
    <property type="molecule type" value="Genomic_DNA"/>
</dbReference>
<protein>
    <recommendedName>
        <fullName evidence="4">Secreted protein</fullName>
    </recommendedName>
</protein>
<evidence type="ECO:0000313" key="2">
    <source>
        <dbReference type="EMBL" id="MBB4889596.1"/>
    </source>
</evidence>
<evidence type="ECO:0000256" key="1">
    <source>
        <dbReference type="SAM" id="SignalP"/>
    </source>
</evidence>
<name>A0A7W7PG45_STRNE</name>
<dbReference type="AlphaFoldDB" id="A0A7W7PG45"/>
<accession>A0A7W7PG45</accession>
<gene>
    <name evidence="2" type="ORF">FHS38_005672</name>
</gene>
<proteinExistence type="predicted"/>
<evidence type="ECO:0008006" key="4">
    <source>
        <dbReference type="Google" id="ProtNLM"/>
    </source>
</evidence>
<keyword evidence="3" id="KW-1185">Reference proteome</keyword>
<sequence length="301" mass="32266">MRSQLLRRGVRTAAVATLTFATAVGGASGATAQRHGASPIDVTVNASGIKAPHHHEGGRVAFRVSTDAKDGRQLQVVRPHKGVPISRVLRDLADAVSHTPSKAAAGMRAFEADAEAVGGAFVTRKVNEEFITSIPAGTVYLIDFTAFLDRPTKPVVKSLKLYGSHGGHHKALTRSPHSTVTFRDTDAGPRFRTEGLVTSHKPILIRNASTEIHEAQIQRVTAGTTDRGLRAYFDAMAQNKKAKSPFTGQPVGFGGISPGHTALLRIHGLKPGTYALTCWVPDEHSGLPHVFMGMYKIVHLR</sequence>
<evidence type="ECO:0000313" key="3">
    <source>
        <dbReference type="Proteomes" id="UP000556436"/>
    </source>
</evidence>
<dbReference type="RefSeq" id="WP_184738170.1">
    <property type="nucleotide sequence ID" value="NZ_JACHJG010000014.1"/>
</dbReference>
<reference evidence="2 3" key="1">
    <citation type="submission" date="2020-08" db="EMBL/GenBank/DDBJ databases">
        <title>Genomic Encyclopedia of Type Strains, Phase III (KMG-III): the genomes of soil and plant-associated and newly described type strains.</title>
        <authorList>
            <person name="Whitman W."/>
        </authorList>
    </citation>
    <scope>NUCLEOTIDE SEQUENCE [LARGE SCALE GENOMIC DNA]</scope>
    <source>
        <strain evidence="2 3">CECT 3265</strain>
    </source>
</reference>
<comment type="caution">
    <text evidence="2">The sequence shown here is derived from an EMBL/GenBank/DDBJ whole genome shotgun (WGS) entry which is preliminary data.</text>
</comment>
<feature type="signal peptide" evidence="1">
    <location>
        <begin position="1"/>
        <end position="23"/>
    </location>
</feature>
<keyword evidence="1" id="KW-0732">Signal</keyword>